<evidence type="ECO:0000313" key="1">
    <source>
        <dbReference type="EMBL" id="KAK3741334.1"/>
    </source>
</evidence>
<proteinExistence type="predicted"/>
<protein>
    <submittedName>
        <fullName evidence="1">Uncharacterized protein</fullName>
    </submittedName>
</protein>
<reference evidence="1" key="1">
    <citation type="journal article" date="2023" name="G3 (Bethesda)">
        <title>A reference genome for the long-term kleptoplast-retaining sea slug Elysia crispata morphotype clarki.</title>
        <authorList>
            <person name="Eastman K.E."/>
            <person name="Pendleton A.L."/>
            <person name="Shaikh M.A."/>
            <person name="Suttiyut T."/>
            <person name="Ogas R."/>
            <person name="Tomko P."/>
            <person name="Gavelis G."/>
            <person name="Widhalm J.R."/>
            <person name="Wisecaver J.H."/>
        </authorList>
    </citation>
    <scope>NUCLEOTIDE SEQUENCE</scope>
    <source>
        <strain evidence="1">ECLA1</strain>
    </source>
</reference>
<name>A0AAE0YDB8_9GAST</name>
<dbReference type="AlphaFoldDB" id="A0AAE0YDB8"/>
<comment type="caution">
    <text evidence="1">The sequence shown here is derived from an EMBL/GenBank/DDBJ whole genome shotgun (WGS) entry which is preliminary data.</text>
</comment>
<gene>
    <name evidence="1" type="ORF">RRG08_034379</name>
</gene>
<organism evidence="1 2">
    <name type="scientific">Elysia crispata</name>
    <name type="common">lettuce slug</name>
    <dbReference type="NCBI Taxonomy" id="231223"/>
    <lineage>
        <taxon>Eukaryota</taxon>
        <taxon>Metazoa</taxon>
        <taxon>Spiralia</taxon>
        <taxon>Lophotrochozoa</taxon>
        <taxon>Mollusca</taxon>
        <taxon>Gastropoda</taxon>
        <taxon>Heterobranchia</taxon>
        <taxon>Euthyneura</taxon>
        <taxon>Panpulmonata</taxon>
        <taxon>Sacoglossa</taxon>
        <taxon>Placobranchoidea</taxon>
        <taxon>Plakobranchidae</taxon>
        <taxon>Elysia</taxon>
    </lineage>
</organism>
<dbReference type="Proteomes" id="UP001283361">
    <property type="component" value="Unassembled WGS sequence"/>
</dbReference>
<sequence length="96" mass="10317">MTDASFVPGCMEQVSTIVKQQTSTIPCRPPAPLRPPAPPVLQSASLYHVPPSPRFTSPGGRQATPCAVWSYPPRLSFYGSSRRPHEIGAGTSLSLR</sequence>
<evidence type="ECO:0000313" key="2">
    <source>
        <dbReference type="Proteomes" id="UP001283361"/>
    </source>
</evidence>
<accession>A0AAE0YDB8</accession>
<keyword evidence="2" id="KW-1185">Reference proteome</keyword>
<dbReference type="EMBL" id="JAWDGP010006429">
    <property type="protein sequence ID" value="KAK3741334.1"/>
    <property type="molecule type" value="Genomic_DNA"/>
</dbReference>